<protein>
    <submittedName>
        <fullName evidence="1">Uncharacterized protein</fullName>
    </submittedName>
</protein>
<organism evidence="1 2">
    <name type="scientific">Escherichia albertii</name>
    <dbReference type="NCBI Taxonomy" id="208962"/>
    <lineage>
        <taxon>Bacteria</taxon>
        <taxon>Pseudomonadati</taxon>
        <taxon>Pseudomonadota</taxon>
        <taxon>Gammaproteobacteria</taxon>
        <taxon>Enterobacterales</taxon>
        <taxon>Enterobacteriaceae</taxon>
        <taxon>Escherichia</taxon>
    </lineage>
</organism>
<proteinExistence type="predicted"/>
<dbReference type="EMBL" id="CP070296">
    <property type="protein sequence ID" value="QST73323.1"/>
    <property type="molecule type" value="Genomic_DNA"/>
</dbReference>
<evidence type="ECO:0000313" key="2">
    <source>
        <dbReference type="Proteomes" id="UP000663211"/>
    </source>
</evidence>
<reference evidence="1 2" key="1">
    <citation type="submission" date="2021-03" db="EMBL/GenBank/DDBJ databases">
        <title>Comparative genomics of Chinese and international isolates of Escherichia albertii: population structure and evolution of virulence and antimicrobial resistance.</title>
        <authorList>
            <person name="Wang H."/>
            <person name="Xiong Y."/>
            <person name="Luo L."/>
        </authorList>
    </citation>
    <scope>NUCLEOTIDE SEQUENCE [LARGE SCALE GENOMIC DNA]</scope>
    <source>
        <strain evidence="1 2">Sample 165</strain>
    </source>
</reference>
<gene>
    <name evidence="1" type="ORF">JRC44_21650</name>
</gene>
<sequence length="96" mass="10496">MSSGNSFYGQIYGGYFDMMFGVSGREFQLYGVPHDRRVNFCEVMEKVPVCVTTDTFILNGLLSHQECSLPPVCDLACKGENILFSCPSISVAGLVA</sequence>
<dbReference type="Proteomes" id="UP000663211">
    <property type="component" value="Chromosome"/>
</dbReference>
<evidence type="ECO:0000313" key="1">
    <source>
        <dbReference type="EMBL" id="QST73323.1"/>
    </source>
</evidence>
<dbReference type="AlphaFoldDB" id="A0ABD7E908"/>
<dbReference type="RefSeq" id="WP_123057923.1">
    <property type="nucleotide sequence ID" value="NZ_BBVK01000007.1"/>
</dbReference>
<accession>A0ABD7E908</accession>
<dbReference type="GeneID" id="89518982"/>
<name>A0ABD7E908_ESCAL</name>